<evidence type="ECO:0000256" key="6">
    <source>
        <dbReference type="HAMAP-Rule" id="MF_00480"/>
    </source>
</evidence>
<evidence type="ECO:0000259" key="7">
    <source>
        <dbReference type="Pfam" id="PF00177"/>
    </source>
</evidence>
<comment type="similarity">
    <text evidence="1 6">Belongs to the universal ribosomal protein uS7 family.</text>
</comment>
<evidence type="ECO:0000313" key="9">
    <source>
        <dbReference type="Proteomes" id="UP000017148"/>
    </source>
</evidence>
<dbReference type="NCBIfam" id="TIGR01029">
    <property type="entry name" value="rpsG_bact"/>
    <property type="match status" value="1"/>
</dbReference>
<dbReference type="GO" id="GO:0000049">
    <property type="term" value="F:tRNA binding"/>
    <property type="evidence" value="ECO:0007669"/>
    <property type="project" value="UniProtKB-UniRule"/>
</dbReference>
<proteinExistence type="inferred from homology"/>
<dbReference type="SUPFAM" id="SSF47973">
    <property type="entry name" value="Ribosomal protein S7"/>
    <property type="match status" value="1"/>
</dbReference>
<dbReference type="FunFam" id="1.10.455.10:FF:000001">
    <property type="entry name" value="30S ribosomal protein S7"/>
    <property type="match status" value="1"/>
</dbReference>
<dbReference type="RefSeq" id="WP_022637503.1">
    <property type="nucleotide sequence ID" value="NZ_ASJR01000022.1"/>
</dbReference>
<dbReference type="InterPro" id="IPR000235">
    <property type="entry name" value="Ribosomal_uS7"/>
</dbReference>
<keyword evidence="4 6" id="KW-0689">Ribosomal protein</keyword>
<dbReference type="InterPro" id="IPR036823">
    <property type="entry name" value="Ribosomal_uS7_dom_sf"/>
</dbReference>
<dbReference type="Proteomes" id="UP000017148">
    <property type="component" value="Unassembled WGS sequence"/>
</dbReference>
<name>U7D9D7_9BACT</name>
<dbReference type="GO" id="GO:0015935">
    <property type="term" value="C:small ribosomal subunit"/>
    <property type="evidence" value="ECO:0007669"/>
    <property type="project" value="InterPro"/>
</dbReference>
<accession>U7D9D7</accession>
<dbReference type="AlphaFoldDB" id="U7D9D7"/>
<dbReference type="CDD" id="cd14869">
    <property type="entry name" value="uS7_Bacteria"/>
    <property type="match status" value="1"/>
</dbReference>
<dbReference type="STRING" id="1313304.CALK_2096"/>
<evidence type="ECO:0000256" key="3">
    <source>
        <dbReference type="ARBA" id="ARBA00022884"/>
    </source>
</evidence>
<evidence type="ECO:0000256" key="5">
    <source>
        <dbReference type="ARBA" id="ARBA00023274"/>
    </source>
</evidence>
<dbReference type="Pfam" id="PF00177">
    <property type="entry name" value="Ribosomal_S7"/>
    <property type="match status" value="1"/>
</dbReference>
<keyword evidence="6" id="KW-0820">tRNA-binding</keyword>
<keyword evidence="3 6" id="KW-0694">RNA-binding</keyword>
<dbReference type="Gene3D" id="1.10.455.10">
    <property type="entry name" value="Ribosomal protein S7 domain"/>
    <property type="match status" value="1"/>
</dbReference>
<evidence type="ECO:0000256" key="1">
    <source>
        <dbReference type="ARBA" id="ARBA00007151"/>
    </source>
</evidence>
<dbReference type="PATRIC" id="fig|1313304.3.peg.1993"/>
<keyword evidence="9" id="KW-1185">Reference proteome</keyword>
<dbReference type="GO" id="GO:0003735">
    <property type="term" value="F:structural constituent of ribosome"/>
    <property type="evidence" value="ECO:0007669"/>
    <property type="project" value="InterPro"/>
</dbReference>
<sequence length="156" mass="17850">MSRRNRAVKRPVVPDSRYGSTLVTKFMKCMMLDGKFNVARTIFYKAMDRIKGEYGKDGVTVFKKAIDNIKPALEVKTRRVGGANYQVPLEVSPVRGNALAMRWLIDAARGRNEKSMVERLSNEIWQAFNKEGAAVRKKVEVHKMAEANKAFAHFRW</sequence>
<comment type="caution">
    <text evidence="8">The sequence shown here is derived from an EMBL/GenBank/DDBJ whole genome shotgun (WGS) entry which is preliminary data.</text>
</comment>
<dbReference type="OrthoDB" id="9807653at2"/>
<organism evidence="8 9">
    <name type="scientific">Chitinivibrio alkaliphilus ACht1</name>
    <dbReference type="NCBI Taxonomy" id="1313304"/>
    <lineage>
        <taxon>Bacteria</taxon>
        <taxon>Pseudomonadati</taxon>
        <taxon>Fibrobacterota</taxon>
        <taxon>Chitinivibrionia</taxon>
        <taxon>Chitinivibrionales</taxon>
        <taxon>Chitinivibrionaceae</taxon>
        <taxon>Chitinivibrio</taxon>
    </lineage>
</organism>
<comment type="function">
    <text evidence="6">One of the primary rRNA binding proteins, it binds directly to 16S rRNA where it nucleates assembly of the head domain of the 30S subunit. Is located at the subunit interface close to the decoding center, probably blocks exit of the E-site tRNA.</text>
</comment>
<protein>
    <recommendedName>
        <fullName evidence="6">Small ribosomal subunit protein uS7</fullName>
    </recommendedName>
</protein>
<dbReference type="InterPro" id="IPR023798">
    <property type="entry name" value="Ribosomal_uS7_dom"/>
</dbReference>
<dbReference type="PIRSF" id="PIRSF002122">
    <property type="entry name" value="RPS7p_RPS7a_RPS5e_RPS7o"/>
    <property type="match status" value="1"/>
</dbReference>
<dbReference type="GO" id="GO:0019843">
    <property type="term" value="F:rRNA binding"/>
    <property type="evidence" value="ECO:0007669"/>
    <property type="project" value="UniProtKB-UniRule"/>
</dbReference>
<keyword evidence="5 6" id="KW-0687">Ribonucleoprotein</keyword>
<evidence type="ECO:0000313" key="8">
    <source>
        <dbReference type="EMBL" id="ERP31020.1"/>
    </source>
</evidence>
<feature type="domain" description="Small ribosomal subunit protein uS7" evidence="7">
    <location>
        <begin position="2"/>
        <end position="149"/>
    </location>
</feature>
<gene>
    <name evidence="6" type="primary">rpsG</name>
    <name evidence="8" type="ORF">CALK_2096</name>
</gene>
<dbReference type="HAMAP" id="MF_00480_B">
    <property type="entry name" value="Ribosomal_uS7_B"/>
    <property type="match status" value="1"/>
</dbReference>
<evidence type="ECO:0000256" key="2">
    <source>
        <dbReference type="ARBA" id="ARBA00022730"/>
    </source>
</evidence>
<dbReference type="InterPro" id="IPR005717">
    <property type="entry name" value="Ribosomal_uS7_bac/org-type"/>
</dbReference>
<evidence type="ECO:0000256" key="4">
    <source>
        <dbReference type="ARBA" id="ARBA00022980"/>
    </source>
</evidence>
<reference evidence="8 9" key="1">
    <citation type="journal article" date="2013" name="Environ. Microbiol.">
        <title>Genome analysis of Chitinivibrio alkaliphilus gen. nov., sp. nov., a novel extremely haloalkaliphilic anaerobic chitinolytic bacterium from the candidate phylum Termite Group 3.</title>
        <authorList>
            <person name="Sorokin D.Y."/>
            <person name="Gumerov V.M."/>
            <person name="Rakitin A.L."/>
            <person name="Beletsky A.V."/>
            <person name="Damste J.S."/>
            <person name="Muyzer G."/>
            <person name="Mardanov A.V."/>
            <person name="Ravin N.V."/>
        </authorList>
    </citation>
    <scope>NUCLEOTIDE SEQUENCE [LARGE SCALE GENOMIC DNA]</scope>
    <source>
        <strain evidence="8 9">ACht1</strain>
    </source>
</reference>
<dbReference type="EMBL" id="ASJR01000022">
    <property type="protein sequence ID" value="ERP31020.1"/>
    <property type="molecule type" value="Genomic_DNA"/>
</dbReference>
<dbReference type="eggNOG" id="COG0049">
    <property type="taxonomic scope" value="Bacteria"/>
</dbReference>
<keyword evidence="2 6" id="KW-0699">rRNA-binding</keyword>
<dbReference type="GO" id="GO:0006412">
    <property type="term" value="P:translation"/>
    <property type="evidence" value="ECO:0007669"/>
    <property type="project" value="UniProtKB-UniRule"/>
</dbReference>
<dbReference type="PANTHER" id="PTHR11205">
    <property type="entry name" value="RIBOSOMAL PROTEIN S7"/>
    <property type="match status" value="1"/>
</dbReference>
<comment type="subunit">
    <text evidence="6">Part of the 30S ribosomal subunit. Contacts proteins S9 and S11.</text>
</comment>